<dbReference type="AlphaFoldDB" id="A0A9D4CFG3"/>
<protein>
    <submittedName>
        <fullName evidence="1">Uncharacterized protein</fullName>
    </submittedName>
</protein>
<name>A0A9D4CFG3_DREPO</name>
<gene>
    <name evidence="1" type="ORF">DPMN_049369</name>
</gene>
<accession>A0A9D4CFG3</accession>
<dbReference type="EMBL" id="JAIWYP010000012">
    <property type="protein sequence ID" value="KAH3723578.1"/>
    <property type="molecule type" value="Genomic_DNA"/>
</dbReference>
<reference evidence="1" key="2">
    <citation type="submission" date="2020-11" db="EMBL/GenBank/DDBJ databases">
        <authorList>
            <person name="McCartney M.A."/>
            <person name="Auch B."/>
            <person name="Kono T."/>
            <person name="Mallez S."/>
            <person name="Becker A."/>
            <person name="Gohl D.M."/>
            <person name="Silverstein K.A.T."/>
            <person name="Koren S."/>
            <person name="Bechman K.B."/>
            <person name="Herman A."/>
            <person name="Abrahante J.E."/>
            <person name="Garbe J."/>
        </authorList>
    </citation>
    <scope>NUCLEOTIDE SEQUENCE</scope>
    <source>
        <strain evidence="1">Duluth1</strain>
        <tissue evidence="1">Whole animal</tissue>
    </source>
</reference>
<proteinExistence type="predicted"/>
<sequence>MCNIPAPCSSTWFDCNRYLRALLDEFCSQGTVENSTDKVQLYTRDDSQGPSCDARHMYSAGAYKSAHLYCI</sequence>
<evidence type="ECO:0000313" key="2">
    <source>
        <dbReference type="Proteomes" id="UP000828390"/>
    </source>
</evidence>
<keyword evidence="2" id="KW-1185">Reference proteome</keyword>
<evidence type="ECO:0000313" key="1">
    <source>
        <dbReference type="EMBL" id="KAH3723578.1"/>
    </source>
</evidence>
<comment type="caution">
    <text evidence="1">The sequence shown here is derived from an EMBL/GenBank/DDBJ whole genome shotgun (WGS) entry which is preliminary data.</text>
</comment>
<organism evidence="1 2">
    <name type="scientific">Dreissena polymorpha</name>
    <name type="common">Zebra mussel</name>
    <name type="synonym">Mytilus polymorpha</name>
    <dbReference type="NCBI Taxonomy" id="45954"/>
    <lineage>
        <taxon>Eukaryota</taxon>
        <taxon>Metazoa</taxon>
        <taxon>Spiralia</taxon>
        <taxon>Lophotrochozoa</taxon>
        <taxon>Mollusca</taxon>
        <taxon>Bivalvia</taxon>
        <taxon>Autobranchia</taxon>
        <taxon>Heteroconchia</taxon>
        <taxon>Euheterodonta</taxon>
        <taxon>Imparidentia</taxon>
        <taxon>Neoheterodontei</taxon>
        <taxon>Myida</taxon>
        <taxon>Dreissenoidea</taxon>
        <taxon>Dreissenidae</taxon>
        <taxon>Dreissena</taxon>
    </lineage>
</organism>
<dbReference type="Proteomes" id="UP000828390">
    <property type="component" value="Unassembled WGS sequence"/>
</dbReference>
<reference evidence="1" key="1">
    <citation type="journal article" date="2019" name="bioRxiv">
        <title>The Genome of the Zebra Mussel, Dreissena polymorpha: A Resource for Invasive Species Research.</title>
        <authorList>
            <person name="McCartney M.A."/>
            <person name="Auch B."/>
            <person name="Kono T."/>
            <person name="Mallez S."/>
            <person name="Zhang Y."/>
            <person name="Obille A."/>
            <person name="Becker A."/>
            <person name="Abrahante J.E."/>
            <person name="Garbe J."/>
            <person name="Badalamenti J.P."/>
            <person name="Herman A."/>
            <person name="Mangelson H."/>
            <person name="Liachko I."/>
            <person name="Sullivan S."/>
            <person name="Sone E.D."/>
            <person name="Koren S."/>
            <person name="Silverstein K.A.T."/>
            <person name="Beckman K.B."/>
            <person name="Gohl D.M."/>
        </authorList>
    </citation>
    <scope>NUCLEOTIDE SEQUENCE</scope>
    <source>
        <strain evidence="1">Duluth1</strain>
        <tissue evidence="1">Whole animal</tissue>
    </source>
</reference>